<dbReference type="Proteomes" id="UP001472866">
    <property type="component" value="Chromosome 04"/>
</dbReference>
<evidence type="ECO:0000313" key="3">
    <source>
        <dbReference type="EMBL" id="CAE0189316.1"/>
    </source>
</evidence>
<reference evidence="3" key="1">
    <citation type="submission" date="2021-01" db="EMBL/GenBank/DDBJ databases">
        <authorList>
            <person name="Corre E."/>
            <person name="Pelletier E."/>
            <person name="Niang G."/>
            <person name="Scheremetjew M."/>
            <person name="Finn R."/>
            <person name="Kale V."/>
            <person name="Holt S."/>
            <person name="Cochrane G."/>
            <person name="Meng A."/>
            <person name="Brown T."/>
            <person name="Cohen L."/>
        </authorList>
    </citation>
    <scope>NUCLEOTIDE SEQUENCE</scope>
    <source>
        <strain evidence="3">RCC1871</strain>
    </source>
</reference>
<evidence type="ECO:0000259" key="2">
    <source>
        <dbReference type="PROSITE" id="PS51166"/>
    </source>
</evidence>
<sequence>MRRAGVPRRLEVGSPTRAGTSSPRWASSSAASTSRSECSYPGGRCCGRIGRAYRAAPVRCSREDSVLGDATGARGAAGSGGSAGPAKNNARTPQVRVRFQLQYRCHSRQMLAVAGSMAPLGWSFLSIARNPLNWTEGDWWTIELNFPEGARIEYKYVVLEDQNWTKQDDEAAEGLVPLYRPSGDVTEPVTEAIVRKMAIVAWQPGPNLVYTVPSQRDAAGAEGTGETFLDEDKVTEIPITEKLDFYNP</sequence>
<dbReference type="GO" id="GO:2001070">
    <property type="term" value="F:starch binding"/>
    <property type="evidence" value="ECO:0007669"/>
    <property type="project" value="InterPro"/>
</dbReference>
<name>A0A7S3C8Q2_9CHLO</name>
<dbReference type="AlphaFoldDB" id="A0A7S3C8Q2"/>
<dbReference type="InterPro" id="IPR013784">
    <property type="entry name" value="Carb-bd-like_fold"/>
</dbReference>
<dbReference type="Gene3D" id="2.60.40.10">
    <property type="entry name" value="Immunoglobulins"/>
    <property type="match status" value="1"/>
</dbReference>
<dbReference type="GO" id="GO:0016020">
    <property type="term" value="C:membrane"/>
    <property type="evidence" value="ECO:0007669"/>
    <property type="project" value="TreeGrafter"/>
</dbReference>
<dbReference type="SUPFAM" id="SSF49452">
    <property type="entry name" value="Starch-binding domain-like"/>
    <property type="match status" value="1"/>
</dbReference>
<gene>
    <name evidence="3" type="ORF">CROS1456_LOCUS2387</name>
    <name evidence="4" type="ORF">HKI87_04g30710</name>
</gene>
<accession>A0A7S3C8Q2</accession>
<protein>
    <submittedName>
        <fullName evidence="4">CBM20 domain-containing protein</fullName>
    </submittedName>
</protein>
<dbReference type="Pfam" id="PF00686">
    <property type="entry name" value="CBM_20"/>
    <property type="match status" value="1"/>
</dbReference>
<dbReference type="InterPro" id="IPR013783">
    <property type="entry name" value="Ig-like_fold"/>
</dbReference>
<dbReference type="EMBL" id="HBHZ01003070">
    <property type="protein sequence ID" value="CAE0189316.1"/>
    <property type="molecule type" value="Transcribed_RNA"/>
</dbReference>
<evidence type="ECO:0000313" key="5">
    <source>
        <dbReference type="Proteomes" id="UP001472866"/>
    </source>
</evidence>
<dbReference type="PROSITE" id="PS51166">
    <property type="entry name" value="CBM20"/>
    <property type="match status" value="1"/>
</dbReference>
<evidence type="ECO:0000313" key="4">
    <source>
        <dbReference type="EMBL" id="WZN61536.1"/>
    </source>
</evidence>
<feature type="domain" description="CBM20" evidence="2">
    <location>
        <begin position="89"/>
        <end position="230"/>
    </location>
</feature>
<evidence type="ECO:0000256" key="1">
    <source>
        <dbReference type="SAM" id="MobiDB-lite"/>
    </source>
</evidence>
<dbReference type="SMART" id="SM01065">
    <property type="entry name" value="CBM_2"/>
    <property type="match status" value="1"/>
</dbReference>
<dbReference type="PANTHER" id="PTHR15048">
    <property type="entry name" value="STARCH-BINDING DOMAIN-CONTAINING PROTEIN 1"/>
    <property type="match status" value="1"/>
</dbReference>
<feature type="region of interest" description="Disordered" evidence="1">
    <location>
        <begin position="1"/>
        <end position="40"/>
    </location>
</feature>
<reference evidence="4 5" key="2">
    <citation type="submission" date="2024-03" db="EMBL/GenBank/DDBJ databases">
        <title>Complete genome sequence of the green alga Chloropicon roscoffensis RCC1871.</title>
        <authorList>
            <person name="Lemieux C."/>
            <person name="Pombert J.-F."/>
            <person name="Otis C."/>
            <person name="Turmel M."/>
        </authorList>
    </citation>
    <scope>NUCLEOTIDE SEQUENCE [LARGE SCALE GENOMIC DNA]</scope>
    <source>
        <strain evidence="4 5">RCC1871</strain>
    </source>
</reference>
<feature type="compositionally biased region" description="Low complexity" evidence="1">
    <location>
        <begin position="18"/>
        <end position="36"/>
    </location>
</feature>
<dbReference type="EMBL" id="CP151504">
    <property type="protein sequence ID" value="WZN61536.1"/>
    <property type="molecule type" value="Genomic_DNA"/>
</dbReference>
<feature type="region of interest" description="Disordered" evidence="1">
    <location>
        <begin position="69"/>
        <end position="91"/>
    </location>
</feature>
<dbReference type="InterPro" id="IPR002044">
    <property type="entry name" value="CBM20"/>
</dbReference>
<keyword evidence="5" id="KW-1185">Reference proteome</keyword>
<proteinExistence type="predicted"/>
<dbReference type="PANTHER" id="PTHR15048:SF0">
    <property type="entry name" value="STARCH-BINDING DOMAIN-CONTAINING PROTEIN 1"/>
    <property type="match status" value="1"/>
</dbReference>
<organism evidence="3">
    <name type="scientific">Chloropicon roscoffensis</name>
    <dbReference type="NCBI Taxonomy" id="1461544"/>
    <lineage>
        <taxon>Eukaryota</taxon>
        <taxon>Viridiplantae</taxon>
        <taxon>Chlorophyta</taxon>
        <taxon>Chloropicophyceae</taxon>
        <taxon>Chloropicales</taxon>
        <taxon>Chloropicaceae</taxon>
        <taxon>Chloropicon</taxon>
    </lineage>
</organism>